<comment type="caution">
    <text evidence="1">The sequence shown here is derived from an EMBL/GenBank/DDBJ whole genome shotgun (WGS) entry which is preliminary data.</text>
</comment>
<protein>
    <recommendedName>
        <fullName evidence="3">ShKT domain-containing protein</fullName>
    </recommendedName>
</protein>
<evidence type="ECO:0000313" key="1">
    <source>
        <dbReference type="EMBL" id="GMT06862.1"/>
    </source>
</evidence>
<dbReference type="Proteomes" id="UP001432027">
    <property type="component" value="Unassembled WGS sequence"/>
</dbReference>
<feature type="non-terminal residue" evidence="1">
    <location>
        <position position="112"/>
    </location>
</feature>
<dbReference type="PANTHER" id="PTHR46707">
    <property type="entry name" value="PROTEIN CBG07468"/>
    <property type="match status" value="1"/>
</dbReference>
<proteinExistence type="predicted"/>
<keyword evidence="2" id="KW-1185">Reference proteome</keyword>
<name>A0AAV5UIR8_9BILA</name>
<reference evidence="1" key="1">
    <citation type="submission" date="2023-10" db="EMBL/GenBank/DDBJ databases">
        <title>Genome assembly of Pristionchus species.</title>
        <authorList>
            <person name="Yoshida K."/>
            <person name="Sommer R.J."/>
        </authorList>
    </citation>
    <scope>NUCLEOTIDE SEQUENCE</scope>
    <source>
        <strain evidence="1">RS0144</strain>
    </source>
</reference>
<gene>
    <name evidence="1" type="ORF">PENTCL1PPCAC_29036</name>
</gene>
<dbReference type="EMBL" id="BTSX01000006">
    <property type="protein sequence ID" value="GMT06862.1"/>
    <property type="molecule type" value="Genomic_DNA"/>
</dbReference>
<evidence type="ECO:0000313" key="2">
    <source>
        <dbReference type="Proteomes" id="UP001432027"/>
    </source>
</evidence>
<evidence type="ECO:0008006" key="3">
    <source>
        <dbReference type="Google" id="ProtNLM"/>
    </source>
</evidence>
<feature type="non-terminal residue" evidence="1">
    <location>
        <position position="1"/>
    </location>
</feature>
<organism evidence="1 2">
    <name type="scientific">Pristionchus entomophagus</name>
    <dbReference type="NCBI Taxonomy" id="358040"/>
    <lineage>
        <taxon>Eukaryota</taxon>
        <taxon>Metazoa</taxon>
        <taxon>Ecdysozoa</taxon>
        <taxon>Nematoda</taxon>
        <taxon>Chromadorea</taxon>
        <taxon>Rhabditida</taxon>
        <taxon>Rhabditina</taxon>
        <taxon>Diplogasteromorpha</taxon>
        <taxon>Diplogasteroidea</taxon>
        <taxon>Neodiplogasteridae</taxon>
        <taxon>Pristionchus</taxon>
    </lineage>
</organism>
<sequence length="112" mass="12186">SCVNWVCNGFCNNAGLEKNWLERFCPTTCCFLFTTTVAPPTTTTKTPDVENPNCAKWAADPAKAFCASDTITPQQKLASCSVTCSFEISSTSDCAIYTVANNVLIRQTTVQR</sequence>
<dbReference type="AlphaFoldDB" id="A0AAV5UIR8"/>
<dbReference type="PANTHER" id="PTHR46707:SF1">
    <property type="entry name" value="COEXPRESSED WITH POLYCYSTINS-RELATED"/>
    <property type="match status" value="1"/>
</dbReference>
<accession>A0AAV5UIR8</accession>